<feature type="compositionally biased region" description="Basic and acidic residues" evidence="1">
    <location>
        <begin position="386"/>
        <end position="412"/>
    </location>
</feature>
<dbReference type="Gene3D" id="1.10.8.10">
    <property type="entry name" value="DNA helicase RuvA subunit, C-terminal domain"/>
    <property type="match status" value="1"/>
</dbReference>
<feature type="compositionally biased region" description="Polar residues" evidence="1">
    <location>
        <begin position="249"/>
        <end position="259"/>
    </location>
</feature>
<dbReference type="InterPro" id="IPR009060">
    <property type="entry name" value="UBA-like_sf"/>
</dbReference>
<dbReference type="GO" id="GO:0072318">
    <property type="term" value="P:clathrin coat disassembly"/>
    <property type="evidence" value="ECO:0007669"/>
    <property type="project" value="TreeGrafter"/>
</dbReference>
<protein>
    <recommendedName>
        <fullName evidence="2">UBA domain-containing protein</fullName>
    </recommendedName>
</protein>
<dbReference type="InterPro" id="IPR011990">
    <property type="entry name" value="TPR-like_helical_dom_sf"/>
</dbReference>
<feature type="compositionally biased region" description="Polar residues" evidence="1">
    <location>
        <begin position="40"/>
        <end position="88"/>
    </location>
</feature>
<feature type="region of interest" description="Disordered" evidence="1">
    <location>
        <begin position="1"/>
        <end position="144"/>
    </location>
</feature>
<dbReference type="SMART" id="SM00165">
    <property type="entry name" value="UBA"/>
    <property type="match status" value="1"/>
</dbReference>
<dbReference type="GO" id="GO:0072583">
    <property type="term" value="P:clathrin-dependent endocytosis"/>
    <property type="evidence" value="ECO:0007669"/>
    <property type="project" value="TreeGrafter"/>
</dbReference>
<gene>
    <name evidence="3" type="ORF">JMJ35_006990</name>
</gene>
<comment type="caution">
    <text evidence="3">The sequence shown here is derived from an EMBL/GenBank/DDBJ whole genome shotgun (WGS) entry which is preliminary data.</text>
</comment>
<accession>A0AA39QWM8</accession>
<dbReference type="PANTHER" id="PTHR23172">
    <property type="entry name" value="AUXILIN/CYCLIN G-ASSOCIATED KINASE-RELATED"/>
    <property type="match status" value="1"/>
</dbReference>
<dbReference type="SUPFAM" id="SSF46934">
    <property type="entry name" value="UBA-like"/>
    <property type="match status" value="1"/>
</dbReference>
<dbReference type="Proteomes" id="UP001166286">
    <property type="component" value="Unassembled WGS sequence"/>
</dbReference>
<evidence type="ECO:0000313" key="3">
    <source>
        <dbReference type="EMBL" id="KAK0510558.1"/>
    </source>
</evidence>
<dbReference type="InterPro" id="IPR015940">
    <property type="entry name" value="UBA"/>
</dbReference>
<dbReference type="Gene3D" id="1.10.287.110">
    <property type="entry name" value="DnaJ domain"/>
    <property type="match status" value="1"/>
</dbReference>
<dbReference type="SUPFAM" id="SSF48452">
    <property type="entry name" value="TPR-like"/>
    <property type="match status" value="1"/>
</dbReference>
<dbReference type="GO" id="GO:0005737">
    <property type="term" value="C:cytoplasm"/>
    <property type="evidence" value="ECO:0007669"/>
    <property type="project" value="TreeGrafter"/>
</dbReference>
<name>A0AA39QWM8_9LECA</name>
<feature type="domain" description="UBA" evidence="2">
    <location>
        <begin position="299"/>
        <end position="341"/>
    </location>
</feature>
<dbReference type="PANTHER" id="PTHR23172:SF19">
    <property type="entry name" value="J DOMAIN-CONTAINING PROTEIN"/>
    <property type="match status" value="1"/>
</dbReference>
<dbReference type="PROSITE" id="PS50030">
    <property type="entry name" value="UBA"/>
    <property type="match status" value="1"/>
</dbReference>
<dbReference type="AlphaFoldDB" id="A0AA39QWM8"/>
<feature type="compositionally biased region" description="Basic and acidic residues" evidence="1">
    <location>
        <begin position="293"/>
        <end position="305"/>
    </location>
</feature>
<keyword evidence="4" id="KW-1185">Reference proteome</keyword>
<dbReference type="Gene3D" id="1.25.40.10">
    <property type="entry name" value="Tetratricopeptide repeat domain"/>
    <property type="match status" value="1"/>
</dbReference>
<evidence type="ECO:0000313" key="4">
    <source>
        <dbReference type="Proteomes" id="UP001166286"/>
    </source>
</evidence>
<feature type="compositionally biased region" description="Basic residues" evidence="1">
    <location>
        <begin position="366"/>
        <end position="376"/>
    </location>
</feature>
<feature type="compositionally biased region" description="Polar residues" evidence="1">
    <location>
        <begin position="442"/>
        <end position="454"/>
    </location>
</feature>
<feature type="compositionally biased region" description="Pro residues" evidence="1">
    <location>
        <begin position="581"/>
        <end position="590"/>
    </location>
</feature>
<sequence>MDDLISVEWTAPKAPSTSQQRPQASGNYYPTLRPTPPLSGRSTPLNVQQSQGPTNNGSARSGHSTPANDSFANLVSFSASQPNKNLSLQEQQRLREEERQKQEAEKRKQFDARFGGTQTAAWDSLGGGRITPNRVTSPPTYTATEEYGGQRLSKIINKPFAGIPKASAPIQTSVEDDDLLAAFNADAPVDKSSYMPPASKTASIDDLASFGTEPTKSSSSKNLTGTSGGYAEDSDDDPFGLGTGGYVKPSQQAPASNGLNDEDDVLGMLARPVSEFPTKPASESKAPEVPGSPEDHEVHPQERAVAELVDMGFAPEKSRRALEATESGTDVQAAVGWLLNQAHQESRKKTRRPSCEEEQDGVSKSQSRRTPGRRKSSTSGASKPAWMREQERSNPSQKRPDSKSPANGERDPTQYASEIGSKMFKTANSLWKTGTKKLNQAVSEFNSDSDTNQPKWMKDAPSENTRKPRIPQREHDANDHDRMGGRLKADKNVTDEALMLEADSRPRRPRPKADAPRDPYDSSRDQSPAFAKPQEPSMPKQKFMHQAPARDSRAKLSRQAVEDETAQAYISPARRKRTTPKPTPSEPQPEPDLLFTDTKSSQLSQPAPRPTPSPQSRIPATTLPTPPKRNIPSLSSFALQASTESRKAGTEAFKRGDYALATSHYSTSISALPSTHPLTIPLLTNRSLSNSKTGDPKASIADAKSALDLIGPSRGVSETIGSGEGVKPMSVYWEKAMTRQAEALEQLERWSEAATVWRTCVEVGVGGATSIAGRNRCERAAAPQVKPSTPRPAPKARPKPSAMGDFAPDSESVTRLRAANAAADRLDDEKFALVDVVDSRVSQWRAGKEGNLRALLSTLENVLWEDSGWKKVGMGDVLLPGKVKLVYMKGIAKVHPDKLPTTATTEQKMISAAVFATLNEAWERFKTENGL</sequence>
<dbReference type="SUPFAM" id="SSF46565">
    <property type="entry name" value="Chaperone J-domain"/>
    <property type="match status" value="1"/>
</dbReference>
<proteinExistence type="predicted"/>
<feature type="compositionally biased region" description="Basic and acidic residues" evidence="1">
    <location>
        <begin position="456"/>
        <end position="494"/>
    </location>
</feature>
<dbReference type="GO" id="GO:0030276">
    <property type="term" value="F:clathrin binding"/>
    <property type="evidence" value="ECO:0007669"/>
    <property type="project" value="TreeGrafter"/>
</dbReference>
<dbReference type="Pfam" id="PF22562">
    <property type="entry name" value="UBA_7"/>
    <property type="match status" value="1"/>
</dbReference>
<feature type="compositionally biased region" description="Polar residues" evidence="1">
    <location>
        <begin position="15"/>
        <end position="28"/>
    </location>
</feature>
<feature type="compositionally biased region" description="Polar residues" evidence="1">
    <location>
        <begin position="614"/>
        <end position="623"/>
    </location>
</feature>
<feature type="region of interest" description="Disordered" evidence="1">
    <location>
        <begin position="187"/>
        <end position="312"/>
    </location>
</feature>
<feature type="region of interest" description="Disordered" evidence="1">
    <location>
        <begin position="335"/>
        <end position="421"/>
    </location>
</feature>
<evidence type="ECO:0000256" key="1">
    <source>
        <dbReference type="SAM" id="MobiDB-lite"/>
    </source>
</evidence>
<evidence type="ECO:0000259" key="2">
    <source>
        <dbReference type="PROSITE" id="PS50030"/>
    </source>
</evidence>
<feature type="compositionally biased region" description="Polar residues" evidence="1">
    <location>
        <begin position="212"/>
        <end position="225"/>
    </location>
</feature>
<feature type="compositionally biased region" description="Polar residues" evidence="1">
    <location>
        <begin position="133"/>
        <end position="143"/>
    </location>
</feature>
<dbReference type="InterPro" id="IPR036869">
    <property type="entry name" value="J_dom_sf"/>
</dbReference>
<feature type="compositionally biased region" description="Basic and acidic residues" evidence="1">
    <location>
        <begin position="502"/>
        <end position="524"/>
    </location>
</feature>
<dbReference type="EMBL" id="JAFEKC020000015">
    <property type="protein sequence ID" value="KAK0510558.1"/>
    <property type="molecule type" value="Genomic_DNA"/>
</dbReference>
<dbReference type="GO" id="GO:0031982">
    <property type="term" value="C:vesicle"/>
    <property type="evidence" value="ECO:0007669"/>
    <property type="project" value="TreeGrafter"/>
</dbReference>
<feature type="compositionally biased region" description="Basic and acidic residues" evidence="1">
    <location>
        <begin position="92"/>
        <end position="111"/>
    </location>
</feature>
<feature type="region of interest" description="Disordered" evidence="1">
    <location>
        <begin position="779"/>
        <end position="810"/>
    </location>
</feature>
<reference evidence="3" key="1">
    <citation type="submission" date="2023-03" db="EMBL/GenBank/DDBJ databases">
        <title>Complete genome of Cladonia borealis.</title>
        <authorList>
            <person name="Park H."/>
        </authorList>
    </citation>
    <scope>NUCLEOTIDE SEQUENCE</scope>
    <source>
        <strain evidence="3">ANT050790</strain>
    </source>
</reference>
<dbReference type="FunFam" id="1.10.287.110:FF:000002">
    <property type="entry name" value="putative tyrosine-protein phosphatase auxilin isoform X2"/>
    <property type="match status" value="1"/>
</dbReference>
<organism evidence="3 4">
    <name type="scientific">Cladonia borealis</name>
    <dbReference type="NCBI Taxonomy" id="184061"/>
    <lineage>
        <taxon>Eukaryota</taxon>
        <taxon>Fungi</taxon>
        <taxon>Dikarya</taxon>
        <taxon>Ascomycota</taxon>
        <taxon>Pezizomycotina</taxon>
        <taxon>Lecanoromycetes</taxon>
        <taxon>OSLEUM clade</taxon>
        <taxon>Lecanoromycetidae</taxon>
        <taxon>Lecanorales</taxon>
        <taxon>Lecanorineae</taxon>
        <taxon>Cladoniaceae</taxon>
        <taxon>Cladonia</taxon>
    </lineage>
</organism>
<feature type="region of interest" description="Disordered" evidence="1">
    <location>
        <begin position="442"/>
        <end position="633"/>
    </location>
</feature>
<dbReference type="FunFam" id="1.25.40.10:FF:000354">
    <property type="entry name" value="UBA domain-containing protein 7"/>
    <property type="match status" value="1"/>
</dbReference>